<dbReference type="GO" id="GO:0016787">
    <property type="term" value="F:hydrolase activity"/>
    <property type="evidence" value="ECO:0007669"/>
    <property type="project" value="UniProtKB-KW"/>
</dbReference>
<dbReference type="EMBL" id="LAZR01032811">
    <property type="protein sequence ID" value="KKL49851.1"/>
    <property type="molecule type" value="Genomic_DNA"/>
</dbReference>
<evidence type="ECO:0000259" key="2">
    <source>
        <dbReference type="Pfam" id="PF08450"/>
    </source>
</evidence>
<sequence>MNSRMIAALTGLACVALSAATPHVRAQSSASMPASVPPRGGAHGIVAPGAKVVQLAKGFQFTEGPAVDREGNVFFSDQNTGYVFYSEEVSLVRKDTGGANGLAFDAGGNLLACEGAGGRIVSIDAKGGVTVVAGAYGGKPFNRPNDLWIDPKGGVYFSDPLYGRGRRRQDGEHVYYVTPDRKKVIRVVDDMVRPNGLAGTPDGKTLYVADAGAGKTYRYAVNADGTLGEKTLFVAKGSDGMKLDHKGNVYLTAGAVLVYDPAGKQIAKIDVPRRPTNLCFAGPDGRTLFITARSAIYAVKTTVG</sequence>
<dbReference type="SUPFAM" id="SSF63829">
    <property type="entry name" value="Calcium-dependent phosphotriesterase"/>
    <property type="match status" value="1"/>
</dbReference>
<keyword evidence="1" id="KW-0378">Hydrolase</keyword>
<evidence type="ECO:0000256" key="1">
    <source>
        <dbReference type="ARBA" id="ARBA00022801"/>
    </source>
</evidence>
<protein>
    <recommendedName>
        <fullName evidence="2">SMP-30/Gluconolactonase/LRE-like region domain-containing protein</fullName>
    </recommendedName>
</protein>
<dbReference type="Pfam" id="PF08450">
    <property type="entry name" value="SGL"/>
    <property type="match status" value="1"/>
</dbReference>
<gene>
    <name evidence="3" type="ORF">LCGC14_2311390</name>
</gene>
<dbReference type="InterPro" id="IPR011042">
    <property type="entry name" value="6-blade_b-propeller_TolB-like"/>
</dbReference>
<accession>A0A0F9D830</accession>
<dbReference type="Gene3D" id="2.120.10.30">
    <property type="entry name" value="TolB, C-terminal domain"/>
    <property type="match status" value="1"/>
</dbReference>
<name>A0A0F9D830_9ZZZZ</name>
<dbReference type="AlphaFoldDB" id="A0A0F9D830"/>
<evidence type="ECO:0000313" key="3">
    <source>
        <dbReference type="EMBL" id="KKL49851.1"/>
    </source>
</evidence>
<comment type="caution">
    <text evidence="3">The sequence shown here is derived from an EMBL/GenBank/DDBJ whole genome shotgun (WGS) entry which is preliminary data.</text>
</comment>
<dbReference type="InterPro" id="IPR013658">
    <property type="entry name" value="SGL"/>
</dbReference>
<dbReference type="PANTHER" id="PTHR47572:SF4">
    <property type="entry name" value="LACTONASE DRP35"/>
    <property type="match status" value="1"/>
</dbReference>
<feature type="non-terminal residue" evidence="3">
    <location>
        <position position="304"/>
    </location>
</feature>
<reference evidence="3" key="1">
    <citation type="journal article" date="2015" name="Nature">
        <title>Complex archaea that bridge the gap between prokaryotes and eukaryotes.</title>
        <authorList>
            <person name="Spang A."/>
            <person name="Saw J.H."/>
            <person name="Jorgensen S.L."/>
            <person name="Zaremba-Niedzwiedzka K."/>
            <person name="Martijn J."/>
            <person name="Lind A.E."/>
            <person name="van Eijk R."/>
            <person name="Schleper C."/>
            <person name="Guy L."/>
            <person name="Ettema T.J."/>
        </authorList>
    </citation>
    <scope>NUCLEOTIDE SEQUENCE</scope>
</reference>
<feature type="domain" description="SMP-30/Gluconolactonase/LRE-like region" evidence="2">
    <location>
        <begin position="61"/>
        <end position="292"/>
    </location>
</feature>
<organism evidence="3">
    <name type="scientific">marine sediment metagenome</name>
    <dbReference type="NCBI Taxonomy" id="412755"/>
    <lineage>
        <taxon>unclassified sequences</taxon>
        <taxon>metagenomes</taxon>
        <taxon>ecological metagenomes</taxon>
    </lineage>
</organism>
<dbReference type="InterPro" id="IPR051262">
    <property type="entry name" value="SMP-30/CGR1_Lactonase"/>
</dbReference>
<dbReference type="PANTHER" id="PTHR47572">
    <property type="entry name" value="LIPOPROTEIN-RELATED"/>
    <property type="match status" value="1"/>
</dbReference>
<proteinExistence type="predicted"/>